<sequence>MAACSPVPLAMQPAVAASPPGQSSKIHDAALRMLASLGAAIAKRPSAALSSALRAVAGKLGDVEPMSMLGDLRTPSVPSGETVPATLLKAVASSTKSKKFAAAQALDQGSLGGWVSAKLPDGKSSFLLTLAAPMHLSGIRFAFDKSRAPATVEVLAEDANSGTVVRMLEPASGSLFMEPVVVPFGSGIFSGRVVIRMSGSAKAGKDHAVHSLRSLAVGRFVTPPPPASGQMGSVVGSVAAMLAESCHGSDSSLRDAAMLALCNLYKATASASVGMLLLNVLSGISEDLSPLALQAVRDTVRVVNKSMFAACASLKDPGAGGAGGGWSPVSAKFAKIHSSARLRAGGSRLYSNSSDTWGQVNVGMSSGVHQWEMTVTEDSSGGECTCLGVSVASPRDTGYEHQSSFLLVRCFNGTVYNFGSSDASVEKIHPKDKVRFELDMDRGTLRCWIRGKDQGIIGKDLRKHKTLFPCVQFYSSGREAELNWFKSKGGGSGGSAIAKPLASMNHEKRSKKALPLGLADRTGDMEAPLSLGGGQVLATQGVCITLKGTGNGAGGNEVPTEVLGSAAAGTMVSYDVSGQSATHFRCMVGLCDPAPGSAAAAPGASRKAAGGGGTAAAASAAAPAANESKDTEDVDGVEAESKDAGSAAAAGAASDASAAAAAGPSATLRVLGDDKVLFESRPFLLDSGLDSSHPAFAPESCVVKLDGCKQLSLVVTSTKPVPDGVHGLFANAELLTAPWLDRVEAHSKAADAAMRLKGNDCLLGAKSGAEAALPLLAATAPIVDEAMGASHGLHLRAKQWSQPPTLMLPFVSDPSAATVDAALELVSHLRAGAVSGSSGAGLSSEACAAGLVHALGILSLQLRRLVFCGVHPSVVGFEDVPLAASSTAPESVLNVKGAARKPGARRRRARATVRRVGSAGPAALSESAAAATSAGESPTAAAAAGAAAAAAASEPRDATAPSSPTAEPAAAASETDETTTLSRLRRMVLELGADTRVSAEVRACAAAVVDDNLPLFFPTAALRRGLVASLTSGGSAGAVEVAFKWPVAVQGKTRSKDVGGVPTTGVGATDSRFERAALLVHEGALRAGLRVELVSQWRRALHLVISVPEDASEGGPLVKLLLGGVMEEALARAGLSGWDFPEGIPTAGVSCRIERLAAFDRAARAAKEPGNVVVRVFPSNVVAESGVGAITEGVRAWLASQAEAVDAEETAARAKGIPSSGAEKPSDEASSGSGGDDDSGSGSDDDGSSSAGSESSAPDSSEDEPEEEEEPSEAEEPSEEETSEDEGSALTGDEDDEGESSGSPSSEESDSSGDTSPDEADVRRDRRAHRMRRARPARRSRPAPPREASPDLERGLESLFDSE</sequence>
<evidence type="ECO:0000313" key="3">
    <source>
        <dbReference type="EMBL" id="KAA0173656.1"/>
    </source>
</evidence>
<feature type="compositionally biased region" description="Low complexity" evidence="1">
    <location>
        <begin position="1248"/>
        <end position="1259"/>
    </location>
</feature>
<dbReference type="InterPro" id="IPR013320">
    <property type="entry name" value="ConA-like_dom_sf"/>
</dbReference>
<reference evidence="3 4" key="1">
    <citation type="submission" date="2019-07" db="EMBL/GenBank/DDBJ databases">
        <title>Genomes of Cafeteria roenbergensis.</title>
        <authorList>
            <person name="Fischer M.G."/>
            <person name="Hackl T."/>
            <person name="Roman M."/>
        </authorList>
    </citation>
    <scope>NUCLEOTIDE SEQUENCE [LARGE SCALE GENOMIC DNA]</scope>
    <source>
        <strain evidence="3 4">E4-10P</strain>
    </source>
</reference>
<name>A0A5A8E7I0_CAFRO</name>
<feature type="domain" description="SPRY" evidence="2">
    <location>
        <begin position="369"/>
        <end position="483"/>
    </location>
</feature>
<feature type="region of interest" description="Disordered" evidence="1">
    <location>
        <begin position="895"/>
        <end position="918"/>
    </location>
</feature>
<feature type="compositionally biased region" description="Basic residues" evidence="1">
    <location>
        <begin position="898"/>
        <end position="913"/>
    </location>
</feature>
<gene>
    <name evidence="3" type="ORF">FNF27_04806</name>
</gene>
<feature type="compositionally biased region" description="Low complexity" evidence="1">
    <location>
        <begin position="946"/>
        <end position="973"/>
    </location>
</feature>
<dbReference type="EMBL" id="VLTO01000030">
    <property type="protein sequence ID" value="KAA0173656.1"/>
    <property type="molecule type" value="Genomic_DNA"/>
</dbReference>
<protein>
    <recommendedName>
        <fullName evidence="2">SPRY domain-containing protein</fullName>
    </recommendedName>
</protein>
<dbReference type="Gene3D" id="2.60.120.920">
    <property type="match status" value="1"/>
</dbReference>
<dbReference type="InterPro" id="IPR003877">
    <property type="entry name" value="SPRY_dom"/>
</dbReference>
<feature type="compositionally biased region" description="Acidic residues" evidence="1">
    <location>
        <begin position="1307"/>
        <end position="1319"/>
    </location>
</feature>
<feature type="region of interest" description="Disordered" evidence="1">
    <location>
        <begin position="1209"/>
        <end position="1363"/>
    </location>
</feature>
<dbReference type="Proteomes" id="UP000322899">
    <property type="component" value="Unassembled WGS sequence"/>
</dbReference>
<feature type="compositionally biased region" description="Acidic residues" evidence="1">
    <location>
        <begin position="1260"/>
        <end position="1299"/>
    </location>
</feature>
<evidence type="ECO:0000256" key="1">
    <source>
        <dbReference type="SAM" id="MobiDB-lite"/>
    </source>
</evidence>
<evidence type="ECO:0000259" key="2">
    <source>
        <dbReference type="Pfam" id="PF00622"/>
    </source>
</evidence>
<feature type="region of interest" description="Disordered" evidence="1">
    <location>
        <begin position="619"/>
        <end position="648"/>
    </location>
</feature>
<accession>A0A5A8E7I0</accession>
<organism evidence="3 4">
    <name type="scientific">Cafeteria roenbergensis</name>
    <name type="common">Marine flagellate</name>
    <dbReference type="NCBI Taxonomy" id="33653"/>
    <lineage>
        <taxon>Eukaryota</taxon>
        <taxon>Sar</taxon>
        <taxon>Stramenopiles</taxon>
        <taxon>Bigyra</taxon>
        <taxon>Opalozoa</taxon>
        <taxon>Bicosoecida</taxon>
        <taxon>Cafeteriaceae</taxon>
        <taxon>Cafeteria</taxon>
    </lineage>
</organism>
<dbReference type="InterPro" id="IPR043136">
    <property type="entry name" value="B30.2/SPRY_sf"/>
</dbReference>
<feature type="compositionally biased region" description="Basic residues" evidence="1">
    <location>
        <begin position="1325"/>
        <end position="1341"/>
    </location>
</feature>
<dbReference type="OrthoDB" id="77405at2759"/>
<feature type="region of interest" description="Disordered" evidence="1">
    <location>
        <begin position="946"/>
        <end position="979"/>
    </location>
</feature>
<comment type="caution">
    <text evidence="3">The sequence shown here is derived from an EMBL/GenBank/DDBJ whole genome shotgun (WGS) entry which is preliminary data.</text>
</comment>
<proteinExistence type="predicted"/>
<dbReference type="SUPFAM" id="SSF49899">
    <property type="entry name" value="Concanavalin A-like lectins/glucanases"/>
    <property type="match status" value="1"/>
</dbReference>
<dbReference type="Pfam" id="PF00622">
    <property type="entry name" value="SPRY"/>
    <property type="match status" value="1"/>
</dbReference>
<feature type="compositionally biased region" description="Acidic residues" evidence="1">
    <location>
        <begin position="1235"/>
        <end position="1247"/>
    </location>
</feature>
<evidence type="ECO:0000313" key="4">
    <source>
        <dbReference type="Proteomes" id="UP000322899"/>
    </source>
</evidence>